<comment type="function">
    <text evidence="9">Hydrolyzes the sphingolipid ceramide into sphingosine and free fatty acid.</text>
</comment>
<evidence type="ECO:0000256" key="5">
    <source>
        <dbReference type="ARBA" id="ARBA00022989"/>
    </source>
</evidence>
<dbReference type="PANTHER" id="PTHR46187:SF3">
    <property type="entry name" value="ALKALINE CERAMIDASE 3"/>
    <property type="match status" value="1"/>
</dbReference>
<keyword evidence="3 9" id="KW-0812">Transmembrane</keyword>
<dbReference type="GO" id="GO:0071602">
    <property type="term" value="P:phytosphingosine biosynthetic process"/>
    <property type="evidence" value="ECO:0007669"/>
    <property type="project" value="TreeGrafter"/>
</dbReference>
<feature type="binding site" evidence="7">
    <location>
        <position position="26"/>
    </location>
    <ligand>
        <name>Ca(2+)</name>
        <dbReference type="ChEBI" id="CHEBI:29108"/>
    </ligand>
</feature>
<evidence type="ECO:0000313" key="10">
    <source>
        <dbReference type="EMBL" id="KAJ8030819.1"/>
    </source>
</evidence>
<keyword evidence="8" id="KW-0862">Zinc</keyword>
<keyword evidence="7" id="KW-0479">Metal-binding</keyword>
<dbReference type="Pfam" id="PF05875">
    <property type="entry name" value="Ceramidase"/>
    <property type="match status" value="1"/>
</dbReference>
<comment type="similarity">
    <text evidence="2 9">Belongs to the alkaline ceramidase family.</text>
</comment>
<dbReference type="GO" id="GO:0006672">
    <property type="term" value="P:ceramide metabolic process"/>
    <property type="evidence" value="ECO:0007669"/>
    <property type="project" value="InterPro"/>
</dbReference>
<feature type="binding site" evidence="7">
    <location>
        <position position="24"/>
    </location>
    <ligand>
        <name>Ca(2+)</name>
        <dbReference type="ChEBI" id="CHEBI:29108"/>
    </ligand>
</feature>
<evidence type="ECO:0000256" key="6">
    <source>
        <dbReference type="ARBA" id="ARBA00023136"/>
    </source>
</evidence>
<evidence type="ECO:0000256" key="1">
    <source>
        <dbReference type="ARBA" id="ARBA00004141"/>
    </source>
</evidence>
<evidence type="ECO:0000256" key="2">
    <source>
        <dbReference type="ARBA" id="ARBA00009780"/>
    </source>
</evidence>
<organism evidence="10 11">
    <name type="scientific">Holothuria leucospilota</name>
    <name type="common">Black long sea cucumber</name>
    <name type="synonym">Mertensiothuria leucospilota</name>
    <dbReference type="NCBI Taxonomy" id="206669"/>
    <lineage>
        <taxon>Eukaryota</taxon>
        <taxon>Metazoa</taxon>
        <taxon>Echinodermata</taxon>
        <taxon>Eleutherozoa</taxon>
        <taxon>Echinozoa</taxon>
        <taxon>Holothuroidea</taxon>
        <taxon>Aspidochirotacea</taxon>
        <taxon>Aspidochirotida</taxon>
        <taxon>Holothuriidae</taxon>
        <taxon>Holothuria</taxon>
    </lineage>
</organism>
<evidence type="ECO:0000256" key="8">
    <source>
        <dbReference type="PIRSR" id="PIRSR608901-2"/>
    </source>
</evidence>
<dbReference type="GO" id="GO:0005789">
    <property type="term" value="C:endoplasmic reticulum membrane"/>
    <property type="evidence" value="ECO:0007669"/>
    <property type="project" value="TreeGrafter"/>
</dbReference>
<dbReference type="Proteomes" id="UP001152320">
    <property type="component" value="Chromosome 13"/>
</dbReference>
<protein>
    <recommendedName>
        <fullName evidence="9">Alkaline ceramidase</fullName>
        <ecNumber evidence="9">3.5.1.-</ecNumber>
    </recommendedName>
</protein>
<feature type="transmembrane region" description="Helical" evidence="9">
    <location>
        <begin position="36"/>
        <end position="57"/>
    </location>
</feature>
<feature type="binding site" evidence="7">
    <location>
        <position position="35"/>
    </location>
    <ligand>
        <name>Ca(2+)</name>
        <dbReference type="ChEBI" id="CHEBI:29108"/>
    </ligand>
</feature>
<keyword evidence="4 9" id="KW-0378">Hydrolase</keyword>
<evidence type="ECO:0000313" key="11">
    <source>
        <dbReference type="Proteomes" id="UP001152320"/>
    </source>
</evidence>
<feature type="transmembrane region" description="Helical" evidence="9">
    <location>
        <begin position="145"/>
        <end position="163"/>
    </location>
</feature>
<keyword evidence="11" id="KW-1185">Reference proteome</keyword>
<comment type="subcellular location">
    <subcellularLocation>
        <location evidence="1">Membrane</location>
        <topology evidence="1">Multi-pass membrane protein</topology>
    </subcellularLocation>
</comment>
<comment type="caution">
    <text evidence="10">The sequence shown here is derived from an EMBL/GenBank/DDBJ whole genome shotgun (WGS) entry which is preliminary data.</text>
</comment>
<feature type="transmembrane region" description="Helical" evidence="9">
    <location>
        <begin position="175"/>
        <end position="192"/>
    </location>
</feature>
<keyword evidence="9" id="KW-0443">Lipid metabolism</keyword>
<evidence type="ECO:0000256" key="4">
    <source>
        <dbReference type="ARBA" id="ARBA00022801"/>
    </source>
</evidence>
<feature type="binding site" evidence="7">
    <location>
        <position position="22"/>
    </location>
    <ligand>
        <name>Ca(2+)</name>
        <dbReference type="ChEBI" id="CHEBI:29108"/>
    </ligand>
</feature>
<dbReference type="PANTHER" id="PTHR46187">
    <property type="entry name" value="ALKALINE CERAMIDASE 3"/>
    <property type="match status" value="1"/>
</dbReference>
<keyword evidence="6 9" id="KW-0472">Membrane</keyword>
<feature type="transmembrane region" description="Helical" evidence="9">
    <location>
        <begin position="122"/>
        <end position="139"/>
    </location>
</feature>
<feature type="binding site" evidence="8">
    <location>
        <position position="222"/>
    </location>
    <ligand>
        <name>Zn(2+)</name>
        <dbReference type="ChEBI" id="CHEBI:29105"/>
        <note>catalytic</note>
    </ligand>
</feature>
<gene>
    <name evidence="10" type="ORF">HOLleu_27345</name>
</gene>
<dbReference type="EMBL" id="JAIZAY010000013">
    <property type="protein sequence ID" value="KAJ8030819.1"/>
    <property type="molecule type" value="Genomic_DNA"/>
</dbReference>
<feature type="binding site" evidence="8">
    <location>
        <position position="218"/>
    </location>
    <ligand>
        <name>Zn(2+)</name>
        <dbReference type="ChEBI" id="CHEBI:29105"/>
        <note>catalytic</note>
    </ligand>
</feature>
<keyword evidence="7" id="KW-0106">Calcium</keyword>
<comment type="cofactor">
    <cofactor evidence="8">
        <name>Zn(2+)</name>
        <dbReference type="ChEBI" id="CHEBI:29105"/>
    </cofactor>
</comment>
<evidence type="ECO:0000256" key="7">
    <source>
        <dbReference type="PIRSR" id="PIRSR608901-1"/>
    </source>
</evidence>
<dbReference type="GO" id="GO:0046872">
    <property type="term" value="F:metal ion binding"/>
    <property type="evidence" value="ECO:0007669"/>
    <property type="project" value="UniProtKB-KW"/>
</dbReference>
<comment type="caution">
    <text evidence="9">Lacks conserved residue(s) required for the propagation of feature annotation.</text>
</comment>
<dbReference type="OrthoDB" id="187171at2759"/>
<feature type="transmembrane region" description="Helical" evidence="9">
    <location>
        <begin position="69"/>
        <end position="86"/>
    </location>
</feature>
<dbReference type="EC" id="3.5.1.-" evidence="9"/>
<evidence type="ECO:0000256" key="3">
    <source>
        <dbReference type="ARBA" id="ARBA00022692"/>
    </source>
</evidence>
<name>A0A9Q1BQI2_HOLLE</name>
<dbReference type="AlphaFoldDB" id="A0A9Q1BQI2"/>
<proteinExistence type="inferred from homology"/>
<reference evidence="10" key="1">
    <citation type="submission" date="2021-10" db="EMBL/GenBank/DDBJ databases">
        <title>Tropical sea cucumber genome reveals ecological adaptation and Cuvierian tubules defense mechanism.</title>
        <authorList>
            <person name="Chen T."/>
        </authorList>
    </citation>
    <scope>NUCLEOTIDE SEQUENCE</scope>
    <source>
        <strain evidence="10">Nanhai2018</strain>
        <tissue evidence="10">Muscle</tissue>
    </source>
</reference>
<dbReference type="GO" id="GO:0016811">
    <property type="term" value="F:hydrolase activity, acting on carbon-nitrogen (but not peptide) bonds, in linear amides"/>
    <property type="evidence" value="ECO:0007669"/>
    <property type="project" value="InterPro"/>
</dbReference>
<feature type="binding site" evidence="8">
    <location>
        <position position="83"/>
    </location>
    <ligand>
        <name>Zn(2+)</name>
        <dbReference type="ChEBI" id="CHEBI:29105"/>
        <note>catalytic</note>
    </ligand>
</feature>
<dbReference type="InterPro" id="IPR008901">
    <property type="entry name" value="ACER"/>
</dbReference>
<evidence type="ECO:0000256" key="9">
    <source>
        <dbReference type="RuleBase" id="RU364079"/>
    </source>
</evidence>
<accession>A0A9Q1BQI2</accession>
<feature type="transmembrane region" description="Helical" evidence="9">
    <location>
        <begin position="92"/>
        <end position="110"/>
    </location>
</feature>
<sequence>MAPVEVNGMSGYWGKPTALLEWCEDNYEVTYYIAEFWNSFSSFMFIIPAFVGILFAIQDKLEVRFICSYSGMILVGIASFVFHMTLKFETQILDELSMVWAITFFVYSAYECNSPPKSTNYPLAAFVVLYSACVSISYVMLQQPVFHQAAFGLVTICIIARTFYCARRMTYSKFLLWYPLVMYVAAFTLWLIDNNFCDQLRAIRSHLPFPFSGFFQLHAWWHVFTALASQSQAAFNAHMRSNYLKQDFRVTGGPIPFVRLDHHGSRNGVTLPRQALNGNKKSY</sequence>
<keyword evidence="5 9" id="KW-1133">Transmembrane helix</keyword>